<sequence length="172" mass="19436">MLGNIIRGIFISMSILFVTTACVAGDKVTNPPKDSSLPEDEQGKLTKQPQEENEKKTKDDKATPESAATPYAFKEFDLDVDHDGKEDVIEVDYDHEENEVESSYSDQLQDINLKGKKALEKLDPIFADFNIDESTADDEVLDLVIKTFDIPDNARIELSIEYTNGVEKEYRR</sequence>
<comment type="caution">
    <text evidence="3">The sequence shown here is derived from an EMBL/GenBank/DDBJ whole genome shotgun (WGS) entry which is preliminary data.</text>
</comment>
<name>A0A5C8NXG3_9BACI</name>
<dbReference type="RefSeq" id="WP_147666460.1">
    <property type="nucleotide sequence ID" value="NZ_VDUW01000003.1"/>
</dbReference>
<dbReference type="AlphaFoldDB" id="A0A5C8NXG3"/>
<feature type="chain" id="PRO_5023112197" description="YusW-like protein" evidence="2">
    <location>
        <begin position="24"/>
        <end position="172"/>
    </location>
</feature>
<proteinExistence type="predicted"/>
<feature type="signal peptide" evidence="2">
    <location>
        <begin position="1"/>
        <end position="23"/>
    </location>
</feature>
<keyword evidence="4" id="KW-1185">Reference proteome</keyword>
<feature type="region of interest" description="Disordered" evidence="1">
    <location>
        <begin position="29"/>
        <end position="68"/>
    </location>
</feature>
<dbReference type="Pfam" id="PF14039">
    <property type="entry name" value="YusW"/>
    <property type="match status" value="1"/>
</dbReference>
<dbReference type="OrthoDB" id="2452750at2"/>
<evidence type="ECO:0000256" key="2">
    <source>
        <dbReference type="SAM" id="SignalP"/>
    </source>
</evidence>
<dbReference type="Proteomes" id="UP000321574">
    <property type="component" value="Unassembled WGS sequence"/>
</dbReference>
<dbReference type="PROSITE" id="PS51257">
    <property type="entry name" value="PROKAR_LIPOPROTEIN"/>
    <property type="match status" value="1"/>
</dbReference>
<accession>A0A5C8NXG3</accession>
<keyword evidence="2" id="KW-0732">Signal</keyword>
<gene>
    <name evidence="3" type="ORF">FHP05_06625</name>
</gene>
<feature type="compositionally biased region" description="Basic and acidic residues" evidence="1">
    <location>
        <begin position="41"/>
        <end position="63"/>
    </location>
</feature>
<evidence type="ECO:0000256" key="1">
    <source>
        <dbReference type="SAM" id="MobiDB-lite"/>
    </source>
</evidence>
<evidence type="ECO:0000313" key="3">
    <source>
        <dbReference type="EMBL" id="TXL65790.1"/>
    </source>
</evidence>
<evidence type="ECO:0008006" key="5">
    <source>
        <dbReference type="Google" id="ProtNLM"/>
    </source>
</evidence>
<dbReference type="InterPro" id="IPR025623">
    <property type="entry name" value="YusW"/>
</dbReference>
<reference evidence="3 4" key="1">
    <citation type="submission" date="2019-06" db="EMBL/GenBank/DDBJ databases">
        <title>Cerasibacillus sp. nov., isolated from maize field.</title>
        <authorList>
            <person name="Lin S.-Y."/>
            <person name="Tsai C.-F."/>
            <person name="Young C.-C."/>
        </authorList>
    </citation>
    <scope>NUCLEOTIDE SEQUENCE [LARGE SCALE GENOMIC DNA]</scope>
    <source>
        <strain evidence="3 4">CC-CFT480</strain>
    </source>
</reference>
<organism evidence="3 4">
    <name type="scientific">Cerasibacillus terrae</name>
    <dbReference type="NCBI Taxonomy" id="2498845"/>
    <lineage>
        <taxon>Bacteria</taxon>
        <taxon>Bacillati</taxon>
        <taxon>Bacillota</taxon>
        <taxon>Bacilli</taxon>
        <taxon>Bacillales</taxon>
        <taxon>Bacillaceae</taxon>
        <taxon>Cerasibacillus</taxon>
    </lineage>
</organism>
<protein>
    <recommendedName>
        <fullName evidence="5">YusW-like protein</fullName>
    </recommendedName>
</protein>
<dbReference type="EMBL" id="VDUW01000003">
    <property type="protein sequence ID" value="TXL65790.1"/>
    <property type="molecule type" value="Genomic_DNA"/>
</dbReference>
<evidence type="ECO:0000313" key="4">
    <source>
        <dbReference type="Proteomes" id="UP000321574"/>
    </source>
</evidence>